<evidence type="ECO:0000256" key="1">
    <source>
        <dbReference type="ARBA" id="ARBA00006484"/>
    </source>
</evidence>
<dbReference type="Pfam" id="PF13561">
    <property type="entry name" value="adh_short_C2"/>
    <property type="match status" value="1"/>
</dbReference>
<dbReference type="Proteomes" id="UP000199570">
    <property type="component" value="Unassembled WGS sequence"/>
</dbReference>
<comment type="pathway">
    <text evidence="5">Aromatic compound metabolism; p-cumate degradation; acetaldehyde and pyruvate from p-cumate: step 2/7.</text>
</comment>
<sequence length="240" mass="25531">MQQRTFLITGASKGIGRALSERLAAAGHHVVGLARRADDPSFPGTLISVDLSDRHATDQVLTELTQRFAFDGVVNNVGFIRLGKLGEIDLDDLEDALALNLRPAVQTVQAALPGMRARGWGRVVNLSSLVVLGVAERSTYAAAKSAMISFTRTWALELARTGITVNAIAPGPVETEMFRENTAAGSEAEKRFLAMVPMNRLGKPDELAASIAFLLSEEASFITGQTLFVDGGASIGRAPL</sequence>
<evidence type="ECO:0000256" key="2">
    <source>
        <dbReference type="ARBA" id="ARBA00023002"/>
    </source>
</evidence>
<keyword evidence="2" id="KW-0560">Oxidoreductase</keyword>
<dbReference type="PROSITE" id="PS00061">
    <property type="entry name" value="ADH_SHORT"/>
    <property type="match status" value="1"/>
</dbReference>
<evidence type="ECO:0000256" key="4">
    <source>
        <dbReference type="ARBA" id="ARBA00050226"/>
    </source>
</evidence>
<protein>
    <recommendedName>
        <fullName evidence="7">2,3-dihydroxy-2,3-dihydro-p-cumate dehydrogenase</fullName>
        <ecNumber evidence="6">1.3.1.58</ecNumber>
    </recommendedName>
    <alternativeName>
        <fullName evidence="3">Biphenyl-2,3-dihydro-2,3-diol dehydrogenase</fullName>
    </alternativeName>
</protein>
<dbReference type="EMBL" id="FNKJ01000003">
    <property type="protein sequence ID" value="SDR07089.1"/>
    <property type="molecule type" value="Genomic_DNA"/>
</dbReference>
<dbReference type="SMART" id="SM00822">
    <property type="entry name" value="PKS_KR"/>
    <property type="match status" value="1"/>
</dbReference>
<dbReference type="InterPro" id="IPR050259">
    <property type="entry name" value="SDR"/>
</dbReference>
<dbReference type="PANTHER" id="PTHR42879">
    <property type="entry name" value="3-OXOACYL-(ACYL-CARRIER-PROTEIN) REDUCTASE"/>
    <property type="match status" value="1"/>
</dbReference>
<proteinExistence type="inferred from homology"/>
<dbReference type="InterPro" id="IPR020904">
    <property type="entry name" value="Sc_DH/Rdtase_CS"/>
</dbReference>
<dbReference type="PRINTS" id="PR00080">
    <property type="entry name" value="SDRFAMILY"/>
</dbReference>
<dbReference type="InterPro" id="IPR057326">
    <property type="entry name" value="KR_dom"/>
</dbReference>
<dbReference type="GO" id="GO:0018511">
    <property type="term" value="F:2,3-dihydroxy-2,3-dihydro-p-cumate dehydrogenase activity"/>
    <property type="evidence" value="ECO:0007669"/>
    <property type="project" value="UniProtKB-EC"/>
</dbReference>
<reference evidence="10" key="1">
    <citation type="submission" date="2016-10" db="EMBL/GenBank/DDBJ databases">
        <authorList>
            <person name="Varghese N."/>
            <person name="Submissions S."/>
        </authorList>
    </citation>
    <scope>NUCLEOTIDE SEQUENCE [LARGE SCALE GENOMIC DNA]</scope>
    <source>
        <strain evidence="10">BS3775</strain>
    </source>
</reference>
<dbReference type="InterPro" id="IPR036291">
    <property type="entry name" value="NAD(P)-bd_dom_sf"/>
</dbReference>
<evidence type="ECO:0000256" key="3">
    <source>
        <dbReference type="ARBA" id="ARBA00042907"/>
    </source>
</evidence>
<evidence type="ECO:0000259" key="8">
    <source>
        <dbReference type="SMART" id="SM00822"/>
    </source>
</evidence>
<dbReference type="Gene3D" id="3.40.50.720">
    <property type="entry name" value="NAD(P)-binding Rossmann-like Domain"/>
    <property type="match status" value="1"/>
</dbReference>
<evidence type="ECO:0000256" key="7">
    <source>
        <dbReference type="ARBA" id="ARBA00073443"/>
    </source>
</evidence>
<gene>
    <name evidence="9" type="ORF">SAMN04490195_3038</name>
</gene>
<dbReference type="AlphaFoldDB" id="A0A1H1G1Z3"/>
<dbReference type="CDD" id="cd05233">
    <property type="entry name" value="SDR_c"/>
    <property type="match status" value="1"/>
</dbReference>
<organism evidence="9 10">
    <name type="scientific">Pseudomonas moorei</name>
    <dbReference type="NCBI Taxonomy" id="395599"/>
    <lineage>
        <taxon>Bacteria</taxon>
        <taxon>Pseudomonadati</taxon>
        <taxon>Pseudomonadota</taxon>
        <taxon>Gammaproteobacteria</taxon>
        <taxon>Pseudomonadales</taxon>
        <taxon>Pseudomonadaceae</taxon>
        <taxon>Pseudomonas</taxon>
    </lineage>
</organism>
<feature type="domain" description="Ketoreductase" evidence="8">
    <location>
        <begin position="4"/>
        <end position="171"/>
    </location>
</feature>
<evidence type="ECO:0000256" key="6">
    <source>
        <dbReference type="ARBA" id="ARBA00066455"/>
    </source>
</evidence>
<accession>A0A1H1G1Z3</accession>
<dbReference type="SUPFAM" id="SSF51735">
    <property type="entry name" value="NAD(P)-binding Rossmann-fold domains"/>
    <property type="match status" value="1"/>
</dbReference>
<dbReference type="PRINTS" id="PR00081">
    <property type="entry name" value="GDHRDH"/>
</dbReference>
<dbReference type="NCBIfam" id="NF005753">
    <property type="entry name" value="PRK07577.1"/>
    <property type="match status" value="1"/>
</dbReference>
<dbReference type="PANTHER" id="PTHR42879:SF2">
    <property type="entry name" value="3-OXOACYL-[ACYL-CARRIER-PROTEIN] REDUCTASE FABG"/>
    <property type="match status" value="1"/>
</dbReference>
<dbReference type="FunFam" id="3.40.50.720:FF:000173">
    <property type="entry name" value="3-oxoacyl-[acyl-carrier protein] reductase"/>
    <property type="match status" value="1"/>
</dbReference>
<comment type="similarity">
    <text evidence="1">Belongs to the short-chain dehydrogenases/reductases (SDR) family.</text>
</comment>
<dbReference type="InterPro" id="IPR002347">
    <property type="entry name" value="SDR_fam"/>
</dbReference>
<comment type="catalytic activity">
    <reaction evidence="4">
        <text>(2R,3S)-2,3-dihydroxy-2,3-dihydro-p-cumate + NAD(+) = 2,3-dihydroxy-p-cumate + NADH + H(+)</text>
        <dbReference type="Rhea" id="RHEA:23772"/>
        <dbReference type="ChEBI" id="CHEBI:15378"/>
        <dbReference type="ChEBI" id="CHEBI:36647"/>
        <dbReference type="ChEBI" id="CHEBI:57540"/>
        <dbReference type="ChEBI" id="CHEBI:57945"/>
        <dbReference type="ChEBI" id="CHEBI:58420"/>
        <dbReference type="EC" id="1.3.1.58"/>
    </reaction>
</comment>
<dbReference type="GO" id="GO:0032787">
    <property type="term" value="P:monocarboxylic acid metabolic process"/>
    <property type="evidence" value="ECO:0007669"/>
    <property type="project" value="UniProtKB-ARBA"/>
</dbReference>
<name>A0A1H1G1Z3_9PSED</name>
<evidence type="ECO:0000313" key="10">
    <source>
        <dbReference type="Proteomes" id="UP000199570"/>
    </source>
</evidence>
<evidence type="ECO:0000313" key="9">
    <source>
        <dbReference type="EMBL" id="SDR07089.1"/>
    </source>
</evidence>
<dbReference type="OrthoDB" id="8665216at2"/>
<dbReference type="EC" id="1.3.1.58" evidence="6"/>
<evidence type="ECO:0000256" key="5">
    <source>
        <dbReference type="ARBA" id="ARBA00060518"/>
    </source>
</evidence>
<dbReference type="RefSeq" id="WP_090323045.1">
    <property type="nucleotide sequence ID" value="NZ_FNKJ01000003.1"/>
</dbReference>
<keyword evidence="10" id="KW-1185">Reference proteome</keyword>